<evidence type="ECO:0000313" key="5">
    <source>
        <dbReference type="EMBL" id="ADE16202.1"/>
    </source>
</evidence>
<evidence type="ECO:0000259" key="3">
    <source>
        <dbReference type="PROSITE" id="PS51201"/>
    </source>
</evidence>
<dbReference type="RefSeq" id="WP_013034052.1">
    <property type="nucleotide sequence ID" value="NC_013960.1"/>
</dbReference>
<dbReference type="InterPro" id="IPR006037">
    <property type="entry name" value="RCK_C"/>
</dbReference>
<dbReference type="SUPFAM" id="SSF51735">
    <property type="entry name" value="NAD(P)-binding Rossmann-fold domains"/>
    <property type="match status" value="1"/>
</dbReference>
<dbReference type="Proteomes" id="UP000001844">
    <property type="component" value="Chromosome"/>
</dbReference>
<dbReference type="Pfam" id="PF02254">
    <property type="entry name" value="TrkA_N"/>
    <property type="match status" value="1"/>
</dbReference>
<dbReference type="eggNOG" id="COG0569">
    <property type="taxonomic scope" value="Bacteria"/>
</dbReference>
<gene>
    <name evidence="5" type="ordered locus">Nhal_3150</name>
</gene>
<dbReference type="SUPFAM" id="SSF116726">
    <property type="entry name" value="TrkA C-terminal domain-like"/>
    <property type="match status" value="1"/>
</dbReference>
<dbReference type="STRING" id="472759.Nhal_3150"/>
<proteinExistence type="predicted"/>
<keyword evidence="2" id="KW-0406">Ion transport</keyword>
<dbReference type="KEGG" id="nhl:Nhal_3150"/>
<reference evidence="6" key="1">
    <citation type="submission" date="2010-04" db="EMBL/GenBank/DDBJ databases">
        <title>Complete genome sequence of Nitrosococcus halophilus Nc4, a salt-adapted, aerobic obligate ammonia-oxidizing sulfur purple bacterium.</title>
        <authorList>
            <consortium name="US DOE Joint Genome Institute"/>
            <person name="Campbell M.A."/>
            <person name="Malfatti S.A."/>
            <person name="Chain P.S.G."/>
            <person name="Heidelberg J.F."/>
            <person name="Ward B.B."/>
            <person name="Klotz M.G."/>
        </authorList>
    </citation>
    <scope>NUCLEOTIDE SEQUENCE [LARGE SCALE GENOMIC DNA]</scope>
    <source>
        <strain evidence="6">Nc4</strain>
    </source>
</reference>
<evidence type="ECO:0000259" key="4">
    <source>
        <dbReference type="PROSITE" id="PS51202"/>
    </source>
</evidence>
<dbReference type="PANTHER" id="PTHR43833:SF5">
    <property type="entry name" value="TRK SYSTEM POTASSIUM UPTAKE PROTEIN TRKA"/>
    <property type="match status" value="1"/>
</dbReference>
<evidence type="ECO:0000256" key="2">
    <source>
        <dbReference type="ARBA" id="ARBA00023065"/>
    </source>
</evidence>
<dbReference type="Gene3D" id="3.40.50.720">
    <property type="entry name" value="NAD(P)-binding Rossmann-like Domain"/>
    <property type="match status" value="1"/>
</dbReference>
<dbReference type="Pfam" id="PF02080">
    <property type="entry name" value="TrkA_C"/>
    <property type="match status" value="1"/>
</dbReference>
<dbReference type="PANTHER" id="PTHR43833">
    <property type="entry name" value="POTASSIUM CHANNEL PROTEIN 2-RELATED-RELATED"/>
    <property type="match status" value="1"/>
</dbReference>
<dbReference type="EMBL" id="CP001798">
    <property type="protein sequence ID" value="ADE16202.1"/>
    <property type="molecule type" value="Genomic_DNA"/>
</dbReference>
<sequence>MRAVFIGASSLAVMTARLLLKRGHEVIFVERRKERIDVLAEELDCGFLHGDGSKPAILRQADPADTHILYCLTGNDQANILASLVGRSLGFSRVVTKIEDPELEHLCIELGLDDTIIPARTIGRYLADMFEGRDPLELTTMIRDVARVFSFVVREQDKGTIEKLNLPENSRVICIYRNQEFLIPEAETLLEAKDEVVIITHRQNLAKLEERWTPQRQQSTSQVFQK</sequence>
<dbReference type="PROSITE" id="PS51201">
    <property type="entry name" value="RCK_N"/>
    <property type="match status" value="1"/>
</dbReference>
<organism evidence="5 6">
    <name type="scientific">Nitrosococcus halophilus (strain Nc4)</name>
    <dbReference type="NCBI Taxonomy" id="472759"/>
    <lineage>
        <taxon>Bacteria</taxon>
        <taxon>Pseudomonadati</taxon>
        <taxon>Pseudomonadota</taxon>
        <taxon>Gammaproteobacteria</taxon>
        <taxon>Chromatiales</taxon>
        <taxon>Chromatiaceae</taxon>
        <taxon>Nitrosococcus</taxon>
    </lineage>
</organism>
<dbReference type="HOGENOM" id="CLU_046525_2_5_6"/>
<dbReference type="GO" id="GO:0008324">
    <property type="term" value="F:monoatomic cation transmembrane transporter activity"/>
    <property type="evidence" value="ECO:0007669"/>
    <property type="project" value="InterPro"/>
</dbReference>
<dbReference type="OrthoDB" id="7375203at2"/>
<accession>D5BZV5</accession>
<name>D5BZV5_NITHN</name>
<evidence type="ECO:0000256" key="1">
    <source>
        <dbReference type="ARBA" id="ARBA00022448"/>
    </source>
</evidence>
<dbReference type="PROSITE" id="PS51202">
    <property type="entry name" value="RCK_C"/>
    <property type="match status" value="1"/>
</dbReference>
<dbReference type="AlphaFoldDB" id="D5BZV5"/>
<feature type="domain" description="RCK C-terminal" evidence="4">
    <location>
        <begin position="136"/>
        <end position="214"/>
    </location>
</feature>
<dbReference type="InterPro" id="IPR050721">
    <property type="entry name" value="Trk_Ktr_HKT_K-transport"/>
</dbReference>
<feature type="domain" description="RCK N-terminal" evidence="3">
    <location>
        <begin position="1"/>
        <end position="117"/>
    </location>
</feature>
<dbReference type="InterPro" id="IPR036721">
    <property type="entry name" value="RCK_C_sf"/>
</dbReference>
<dbReference type="GO" id="GO:0006813">
    <property type="term" value="P:potassium ion transport"/>
    <property type="evidence" value="ECO:0007669"/>
    <property type="project" value="InterPro"/>
</dbReference>
<keyword evidence="1" id="KW-0813">Transport</keyword>
<dbReference type="InterPro" id="IPR003148">
    <property type="entry name" value="RCK_N"/>
</dbReference>
<dbReference type="InterPro" id="IPR036291">
    <property type="entry name" value="NAD(P)-bd_dom_sf"/>
</dbReference>
<dbReference type="Gene3D" id="3.30.70.1450">
    <property type="entry name" value="Regulator of K+ conductance, C-terminal domain"/>
    <property type="match status" value="1"/>
</dbReference>
<keyword evidence="6" id="KW-1185">Reference proteome</keyword>
<evidence type="ECO:0000313" key="6">
    <source>
        <dbReference type="Proteomes" id="UP000001844"/>
    </source>
</evidence>
<protein>
    <submittedName>
        <fullName evidence="5">TrkA-N domain protein</fullName>
    </submittedName>
</protein>